<protein>
    <submittedName>
        <fullName evidence="1">Uncharacterized protein</fullName>
    </submittedName>
</protein>
<dbReference type="RefSeq" id="WP_108140492.1">
    <property type="nucleotide sequence ID" value="NZ_QAXS01000017.1"/>
</dbReference>
<reference evidence="1 2" key="1">
    <citation type="submission" date="2018-04" db="EMBL/GenBank/DDBJ databases">
        <title>Subsurface microbial communities from deep shales in Ohio and West Virginia, USA.</title>
        <authorList>
            <person name="Wrighton K."/>
        </authorList>
    </citation>
    <scope>NUCLEOTIDE SEQUENCE [LARGE SCALE GENOMIC DNA]</scope>
    <source>
        <strain evidence="1 2">WC1</strain>
    </source>
</reference>
<dbReference type="EMBL" id="QAXS01000017">
    <property type="protein sequence ID" value="PTV98370.1"/>
    <property type="molecule type" value="Genomic_DNA"/>
</dbReference>
<evidence type="ECO:0000313" key="1">
    <source>
        <dbReference type="EMBL" id="PTV98370.1"/>
    </source>
</evidence>
<evidence type="ECO:0000313" key="2">
    <source>
        <dbReference type="Proteomes" id="UP000244089"/>
    </source>
</evidence>
<dbReference type="AlphaFoldDB" id="A0A2T5RJ05"/>
<organism evidence="1 2">
    <name type="scientific">Halanaerobium saccharolyticum</name>
    <dbReference type="NCBI Taxonomy" id="43595"/>
    <lineage>
        <taxon>Bacteria</taxon>
        <taxon>Bacillati</taxon>
        <taxon>Bacillota</taxon>
        <taxon>Clostridia</taxon>
        <taxon>Halanaerobiales</taxon>
        <taxon>Halanaerobiaceae</taxon>
        <taxon>Halanaerobium</taxon>
    </lineage>
</organism>
<sequence>MKNQLIFAPNKQYKVELELVDMYQPKLMPSKADNFIPYYKISVNQKRISNRYFSSNYKWSLCSRYFIIEEWFTNNSSNNELINALENIIVKLTIFDLNNNMNGLVATNKNGRIIPKEINEKQIIYIKDNKGLYRELEVNLVDINWKKDNDLKGEF</sequence>
<comment type="caution">
    <text evidence="1">The sequence shown here is derived from an EMBL/GenBank/DDBJ whole genome shotgun (WGS) entry which is preliminary data.</text>
</comment>
<proteinExistence type="predicted"/>
<gene>
    <name evidence="1" type="ORF">C8C76_11727</name>
</gene>
<dbReference type="Proteomes" id="UP000244089">
    <property type="component" value="Unassembled WGS sequence"/>
</dbReference>
<accession>A0A2T5RJ05</accession>
<name>A0A2T5RJ05_9FIRM</name>